<sequence length="212" mass="23262">MTVQRFIEPARTRSVISTPSPQGMRQVRAAEVGGVIWDRETLASFQTWIDGLSPANLPQTRVILRPAATRDAVTAACVTAGTPDGPERRRLIDDVSALANMFADIMDARWLRLRLDVVDGNACRRFHVDRTTARLICTYRGTGTQFGVAQRDGADPETIQTVPTGSPLVMRGTLWPVEPDPGLRHRSPPIEGSGETRLVLILDPIDDPDEPS</sequence>
<proteinExistence type="predicted"/>
<organism evidence="1 2">
    <name type="scientific">Roseivivax halotolerans</name>
    <dbReference type="NCBI Taxonomy" id="93684"/>
    <lineage>
        <taxon>Bacteria</taxon>
        <taxon>Pseudomonadati</taxon>
        <taxon>Pseudomonadota</taxon>
        <taxon>Alphaproteobacteria</taxon>
        <taxon>Rhodobacterales</taxon>
        <taxon>Roseobacteraceae</taxon>
        <taxon>Roseivivax</taxon>
    </lineage>
</organism>
<dbReference type="AlphaFoldDB" id="A0A1I5ZX39"/>
<gene>
    <name evidence="1" type="ORF">SAMN05421853_1132</name>
</gene>
<dbReference type="RefSeq" id="WP_245760287.1">
    <property type="nucleotide sequence ID" value="NZ_FOXV01000013.1"/>
</dbReference>
<dbReference type="Proteomes" id="UP000243106">
    <property type="component" value="Unassembled WGS sequence"/>
</dbReference>
<protein>
    <recommendedName>
        <fullName evidence="3">DUF1826 domain-containing protein</fullName>
    </recommendedName>
</protein>
<dbReference type="STRING" id="93684.SAMN05421853_1132"/>
<accession>A0A1I5ZX39</accession>
<evidence type="ECO:0000313" key="1">
    <source>
        <dbReference type="EMBL" id="SFQ61049.1"/>
    </source>
</evidence>
<evidence type="ECO:0000313" key="2">
    <source>
        <dbReference type="Proteomes" id="UP000243106"/>
    </source>
</evidence>
<dbReference type="Pfam" id="PF08856">
    <property type="entry name" value="DUF1826"/>
    <property type="match status" value="1"/>
</dbReference>
<dbReference type="EMBL" id="FOXV01000013">
    <property type="protein sequence ID" value="SFQ61049.1"/>
    <property type="molecule type" value="Genomic_DNA"/>
</dbReference>
<evidence type="ECO:0008006" key="3">
    <source>
        <dbReference type="Google" id="ProtNLM"/>
    </source>
</evidence>
<dbReference type="InterPro" id="IPR014955">
    <property type="entry name" value="DUF1826"/>
</dbReference>
<reference evidence="2" key="1">
    <citation type="submission" date="2016-10" db="EMBL/GenBank/DDBJ databases">
        <authorList>
            <person name="Varghese N."/>
            <person name="Submissions S."/>
        </authorList>
    </citation>
    <scope>NUCLEOTIDE SEQUENCE [LARGE SCALE GENOMIC DNA]</scope>
    <source>
        <strain evidence="2">JCM 10271</strain>
    </source>
</reference>
<name>A0A1I5ZX39_9RHOB</name>
<keyword evidence="2" id="KW-1185">Reference proteome</keyword>